<feature type="domain" description="Carrier" evidence="1">
    <location>
        <begin position="1"/>
        <end position="40"/>
    </location>
</feature>
<organism evidence="2 3">
    <name type="scientific">Bacteroides fragilis str. 3988T(B)14</name>
    <dbReference type="NCBI Taxonomy" id="1339315"/>
    <lineage>
        <taxon>Bacteria</taxon>
        <taxon>Pseudomonadati</taxon>
        <taxon>Bacteroidota</taxon>
        <taxon>Bacteroidia</taxon>
        <taxon>Bacteroidales</taxon>
        <taxon>Bacteroidaceae</taxon>
        <taxon>Bacteroides</taxon>
    </lineage>
</organism>
<sequence>MAQLNLSVELEDAFDVSLEPEQIAEMKSVKDICRIISEIK</sequence>
<dbReference type="SUPFAM" id="SSF47336">
    <property type="entry name" value="ACP-like"/>
    <property type="match status" value="1"/>
</dbReference>
<evidence type="ECO:0000313" key="3">
    <source>
        <dbReference type="Proteomes" id="UP000020529"/>
    </source>
</evidence>
<proteinExistence type="predicted"/>
<dbReference type="Gene3D" id="1.10.1200.10">
    <property type="entry name" value="ACP-like"/>
    <property type="match status" value="1"/>
</dbReference>
<protein>
    <recommendedName>
        <fullName evidence="1">Carrier domain-containing protein</fullName>
    </recommendedName>
</protein>
<dbReference type="InterPro" id="IPR009081">
    <property type="entry name" value="PP-bd_ACP"/>
</dbReference>
<dbReference type="AlphaFoldDB" id="A0A015TZM4"/>
<dbReference type="Proteomes" id="UP000020529">
    <property type="component" value="Unassembled WGS sequence"/>
</dbReference>
<accession>A0A015TZM4</accession>
<reference evidence="2 3" key="1">
    <citation type="submission" date="2014-02" db="EMBL/GenBank/DDBJ databases">
        <authorList>
            <person name="Sears C."/>
            <person name="Carroll K."/>
            <person name="Sack B.R."/>
            <person name="Qadri F."/>
            <person name="Myers L.L."/>
            <person name="Chung G.-T."/>
            <person name="Escheverria P."/>
            <person name="Fraser C.M."/>
            <person name="Sadzewicz L."/>
            <person name="Shefchek K.A."/>
            <person name="Tallon L."/>
            <person name="Das S.P."/>
            <person name="Daugherty S."/>
            <person name="Mongodin E.F."/>
        </authorList>
    </citation>
    <scope>NUCLEOTIDE SEQUENCE [LARGE SCALE GENOMIC DNA]</scope>
    <source>
        <strain evidence="3">3988T(B)14</strain>
    </source>
</reference>
<name>A0A015TZM4_BACFG</name>
<dbReference type="EMBL" id="JGCY01000163">
    <property type="protein sequence ID" value="EXY76406.1"/>
    <property type="molecule type" value="Genomic_DNA"/>
</dbReference>
<dbReference type="PROSITE" id="PS50075">
    <property type="entry name" value="CARRIER"/>
    <property type="match status" value="1"/>
</dbReference>
<evidence type="ECO:0000313" key="2">
    <source>
        <dbReference type="EMBL" id="EXY76406.1"/>
    </source>
</evidence>
<evidence type="ECO:0000259" key="1">
    <source>
        <dbReference type="PROSITE" id="PS50075"/>
    </source>
</evidence>
<gene>
    <name evidence="2" type="ORF">M124_4717</name>
</gene>
<comment type="caution">
    <text evidence="2">The sequence shown here is derived from an EMBL/GenBank/DDBJ whole genome shotgun (WGS) entry which is preliminary data.</text>
</comment>
<dbReference type="PATRIC" id="fig|1339315.3.peg.622"/>
<dbReference type="InterPro" id="IPR036736">
    <property type="entry name" value="ACP-like_sf"/>
</dbReference>